<organism evidence="9 10">
    <name type="scientific">Arabidopsis suecica</name>
    <name type="common">Swedish thale-cress</name>
    <name type="synonym">Cardaminopsis suecica</name>
    <dbReference type="NCBI Taxonomy" id="45249"/>
    <lineage>
        <taxon>Eukaryota</taxon>
        <taxon>Viridiplantae</taxon>
        <taxon>Streptophyta</taxon>
        <taxon>Embryophyta</taxon>
        <taxon>Tracheophyta</taxon>
        <taxon>Spermatophyta</taxon>
        <taxon>Magnoliopsida</taxon>
        <taxon>eudicotyledons</taxon>
        <taxon>Gunneridae</taxon>
        <taxon>Pentapetalae</taxon>
        <taxon>rosids</taxon>
        <taxon>malvids</taxon>
        <taxon>Brassicales</taxon>
        <taxon>Brassicaceae</taxon>
        <taxon>Camelineae</taxon>
        <taxon>Arabidopsis</taxon>
    </lineage>
</organism>
<evidence type="ECO:0000313" key="10">
    <source>
        <dbReference type="Proteomes" id="UP000694251"/>
    </source>
</evidence>
<dbReference type="Pfam" id="PF01397">
    <property type="entry name" value="Terpene_synth"/>
    <property type="match status" value="1"/>
</dbReference>
<keyword evidence="5" id="KW-0464">Manganese</keyword>
<protein>
    <submittedName>
        <fullName evidence="9">Isoprenoid synthase domain superfamily</fullName>
    </submittedName>
</protein>
<keyword evidence="4" id="KW-0460">Magnesium</keyword>
<sequence>MQEVINTLSALTTEEINRPLADFPVNIWEDPLISFSVLDPESEINEEKLSSLKETVRELLMASKEKPIENIKLIDALCRLGISYHFEGEIFAQLETMFGCHGFLQMIRDNEFDLYTVSLVFQVFRQFGYKLGVDVFNNFKNKDGKFKEHLAEDARGLLCLYEAAHWSTHGEDILDEALAFSRSHLEGLTDQSSPHMSIRIKNALKHAYPRGISRIETRQYISYYEEEDLHDQTLLEFAKIDFNLLQMLHRKELCQVFRWYSSLELDLKLPYARNRTVESYLWAVGAYSEPRYSQARIRLAIVVILLTLVDDTYDAYGTIEELEPFTNAFTMWNPSGIEGLPESMKYLHHVVLDFYGKLEEDMEREGRSGCGLLAKKSMIVTAKAYFQEAKWLSEDYVATFDEYKENGVYSSSYLALLTGSFLGMVDEGTLDVFEWLSTFPPLLVTSALIGRLCGDIASCKFEHKRKHVGTSIDCYMKQYGISWEKAEEEIKIMALDSWKSLNQELMTRDHSFPFPIVMRFLNLSRVVEVFYKDADIFTHPELMKHHVVSLFLNKISI</sequence>
<evidence type="ECO:0000256" key="3">
    <source>
        <dbReference type="ARBA" id="ARBA00022723"/>
    </source>
</evidence>
<evidence type="ECO:0000256" key="5">
    <source>
        <dbReference type="ARBA" id="ARBA00023211"/>
    </source>
</evidence>
<dbReference type="PANTHER" id="PTHR31225">
    <property type="entry name" value="OS04G0344100 PROTEIN-RELATED"/>
    <property type="match status" value="1"/>
</dbReference>
<evidence type="ECO:0000313" key="9">
    <source>
        <dbReference type="EMBL" id="KAG7564983.1"/>
    </source>
</evidence>
<evidence type="ECO:0000259" key="7">
    <source>
        <dbReference type="Pfam" id="PF01397"/>
    </source>
</evidence>
<dbReference type="SFLD" id="SFLDG01019">
    <property type="entry name" value="Terpene_Cyclase_Like_1_C_Termi"/>
    <property type="match status" value="1"/>
</dbReference>
<dbReference type="InterPro" id="IPR034741">
    <property type="entry name" value="Terpene_cyclase-like_1_C"/>
</dbReference>
<dbReference type="GO" id="GO:0000287">
    <property type="term" value="F:magnesium ion binding"/>
    <property type="evidence" value="ECO:0007669"/>
    <property type="project" value="InterPro"/>
</dbReference>
<keyword evidence="3" id="KW-0479">Metal-binding</keyword>
<accession>A0A8T1ZW93</accession>
<evidence type="ECO:0000256" key="1">
    <source>
        <dbReference type="ARBA" id="ARBA00001936"/>
    </source>
</evidence>
<comment type="caution">
    <text evidence="9">The sequence shown here is derived from an EMBL/GenBank/DDBJ whole genome shotgun (WGS) entry which is preliminary data.</text>
</comment>
<feature type="domain" description="Terpene synthase N-terminal" evidence="7">
    <location>
        <begin position="42"/>
        <end position="204"/>
    </location>
</feature>
<feature type="domain" description="Terpene synthase metal-binding" evidence="8">
    <location>
        <begin position="263"/>
        <end position="499"/>
    </location>
</feature>
<evidence type="ECO:0000259" key="8">
    <source>
        <dbReference type="Pfam" id="PF03936"/>
    </source>
</evidence>
<dbReference type="InterPro" id="IPR044814">
    <property type="entry name" value="Terpene_cyclase_plant_C1"/>
</dbReference>
<comment type="cofactor">
    <cofactor evidence="2">
        <name>Mg(2+)</name>
        <dbReference type="ChEBI" id="CHEBI:18420"/>
    </cofactor>
</comment>
<dbReference type="InterPro" id="IPR005630">
    <property type="entry name" value="Terpene_synthase_metal-bd"/>
</dbReference>
<dbReference type="OrthoDB" id="1877784at2759"/>
<dbReference type="PANTHER" id="PTHR31225:SF93">
    <property type="entry name" value="ALPHA-HUMULENE_(-)-(E)-BETA-CARYOPHYLLENE SYNTHASE"/>
    <property type="match status" value="1"/>
</dbReference>
<dbReference type="CDD" id="cd00684">
    <property type="entry name" value="Terpene_cyclase_plant_C1"/>
    <property type="match status" value="1"/>
</dbReference>
<dbReference type="FunFam" id="1.10.600.10:FF:000007">
    <property type="entry name" value="Isoprene synthase, chloroplastic"/>
    <property type="match status" value="1"/>
</dbReference>
<dbReference type="Proteomes" id="UP000694251">
    <property type="component" value="Chromosome 10"/>
</dbReference>
<dbReference type="GO" id="GO:0010333">
    <property type="term" value="F:terpene synthase activity"/>
    <property type="evidence" value="ECO:0007669"/>
    <property type="project" value="InterPro"/>
</dbReference>
<reference evidence="9 10" key="1">
    <citation type="submission" date="2020-12" db="EMBL/GenBank/DDBJ databases">
        <title>Concerted genomic and epigenomic changes stabilize Arabidopsis allopolyploids.</title>
        <authorList>
            <person name="Chen Z."/>
        </authorList>
    </citation>
    <scope>NUCLEOTIDE SEQUENCE [LARGE SCALE GENOMIC DNA]</scope>
    <source>
        <strain evidence="9">As9502</strain>
        <tissue evidence="9">Leaf</tissue>
    </source>
</reference>
<name>A0A8T1ZW93_ARASU</name>
<keyword evidence="6" id="KW-0456">Lyase</keyword>
<dbReference type="InterPro" id="IPR050148">
    <property type="entry name" value="Terpene_synthase-like"/>
</dbReference>
<comment type="cofactor">
    <cofactor evidence="1">
        <name>Mn(2+)</name>
        <dbReference type="ChEBI" id="CHEBI:29035"/>
    </cofactor>
</comment>
<dbReference type="Pfam" id="PF03936">
    <property type="entry name" value="Terpene_synth_C"/>
    <property type="match status" value="1"/>
</dbReference>
<dbReference type="SFLD" id="SFLDS00005">
    <property type="entry name" value="Isoprenoid_Synthase_Type_I"/>
    <property type="match status" value="1"/>
</dbReference>
<dbReference type="AlphaFoldDB" id="A0A8T1ZW93"/>
<dbReference type="EMBL" id="JAEFBJ010000010">
    <property type="protein sequence ID" value="KAG7564983.1"/>
    <property type="molecule type" value="Genomic_DNA"/>
</dbReference>
<keyword evidence="10" id="KW-1185">Reference proteome</keyword>
<evidence type="ECO:0000256" key="6">
    <source>
        <dbReference type="ARBA" id="ARBA00023239"/>
    </source>
</evidence>
<dbReference type="FunFam" id="1.50.10.130:FF:000001">
    <property type="entry name" value="Isoprene synthase, chloroplastic"/>
    <property type="match status" value="1"/>
</dbReference>
<evidence type="ECO:0000256" key="4">
    <source>
        <dbReference type="ARBA" id="ARBA00022842"/>
    </source>
</evidence>
<gene>
    <name evidence="9" type="ORF">ISN44_As10g017190</name>
</gene>
<dbReference type="GO" id="GO:0016102">
    <property type="term" value="P:diterpenoid biosynthetic process"/>
    <property type="evidence" value="ECO:0007669"/>
    <property type="project" value="InterPro"/>
</dbReference>
<dbReference type="InterPro" id="IPR001906">
    <property type="entry name" value="Terpene_synth_N"/>
</dbReference>
<proteinExistence type="predicted"/>
<evidence type="ECO:0000256" key="2">
    <source>
        <dbReference type="ARBA" id="ARBA00001946"/>
    </source>
</evidence>